<dbReference type="InterPro" id="IPR007484">
    <property type="entry name" value="Peptidase_M28"/>
</dbReference>
<keyword evidence="9" id="KW-0865">Zymogen</keyword>
<comment type="cofactor">
    <cofactor evidence="1">
        <name>Zn(2+)</name>
        <dbReference type="ChEBI" id="CHEBI:29105"/>
    </cofactor>
</comment>
<evidence type="ECO:0000256" key="12">
    <source>
        <dbReference type="ARBA" id="ARBA00043843"/>
    </source>
</evidence>
<evidence type="ECO:0000256" key="2">
    <source>
        <dbReference type="ARBA" id="ARBA00011245"/>
    </source>
</evidence>
<keyword evidence="3" id="KW-0031">Aminopeptidase</keyword>
<dbReference type="AlphaFoldDB" id="A0A0A1SVQ0"/>
<evidence type="ECO:0000256" key="10">
    <source>
        <dbReference type="ARBA" id="ARBA00023157"/>
    </source>
</evidence>
<keyword evidence="7 14" id="KW-0378">Hydrolase</keyword>
<comment type="similarity">
    <text evidence="13">Belongs to the peptidase M28 family. M28E subfamily.</text>
</comment>
<evidence type="ECO:0000256" key="9">
    <source>
        <dbReference type="ARBA" id="ARBA00023145"/>
    </source>
</evidence>
<dbReference type="InterPro" id="IPR045175">
    <property type="entry name" value="M28_fam"/>
</dbReference>
<dbReference type="Gene3D" id="3.40.630.10">
    <property type="entry name" value="Zn peptidases"/>
    <property type="match status" value="1"/>
</dbReference>
<evidence type="ECO:0000313" key="16">
    <source>
        <dbReference type="EMBL" id="CEJ82361.1"/>
    </source>
</evidence>
<keyword evidence="17" id="KW-1185">Reference proteome</keyword>
<evidence type="ECO:0000256" key="7">
    <source>
        <dbReference type="ARBA" id="ARBA00022801"/>
    </source>
</evidence>
<keyword evidence="4 14" id="KW-0645">Protease</keyword>
<protein>
    <recommendedName>
        <fullName evidence="14">Peptide hydrolase</fullName>
        <ecNumber evidence="14">3.4.-.-</ecNumber>
    </recommendedName>
</protein>
<keyword evidence="11" id="KW-0325">Glycoprotein</keyword>
<evidence type="ECO:0000256" key="8">
    <source>
        <dbReference type="ARBA" id="ARBA00022833"/>
    </source>
</evidence>
<keyword evidence="5 14" id="KW-0479">Metal-binding</keyword>
<sequence length="290" mass="31641">MAILNGEKPYETASSQKFPDKMLQVEAAKKFIAATSMDAPKAWMKALTDFNSRNYKSKNAAEAAAYILDAAKKAAAPNNKITPPAIVTLPGEKPDVVILGAHFDSAAGQPDSRAPGADDNASGRTIVLEALRVITKEGFKPKNTIEFHFYAAEEAGLLGAKDTYGKYKADKKSVIGFLNKDMTGWQPSKTPGLITDHASSAMVDYMDKLIKEYTGKAPTRTKCGYGCSDHAPATANGFPAVFVFEDEFDKRSPNIHSAKDTMDKIQWDAMERHMKLSMGWLVEASYIEKS</sequence>
<dbReference type="HOGENOM" id="CLU_025866_0_0_1"/>
<feature type="domain" description="Peptidase M28" evidence="15">
    <location>
        <begin position="86"/>
        <end position="277"/>
    </location>
</feature>
<reference evidence="16 17" key="1">
    <citation type="journal article" date="2015" name="Genome Announc.">
        <title>Draft Genome Sequence and Gene Annotation of the Entomopathogenic Fungus Verticillium hemipterigenum.</title>
        <authorList>
            <person name="Horn F."/>
            <person name="Habel A."/>
            <person name="Scharf D.H."/>
            <person name="Dworschak J."/>
            <person name="Brakhage A.A."/>
            <person name="Guthke R."/>
            <person name="Hertweck C."/>
            <person name="Linde J."/>
        </authorList>
    </citation>
    <scope>NUCLEOTIDE SEQUENCE [LARGE SCALE GENOMIC DNA]</scope>
</reference>
<evidence type="ECO:0000313" key="17">
    <source>
        <dbReference type="Proteomes" id="UP000039046"/>
    </source>
</evidence>
<evidence type="ECO:0000256" key="6">
    <source>
        <dbReference type="ARBA" id="ARBA00022729"/>
    </source>
</evidence>
<dbReference type="Pfam" id="PF04389">
    <property type="entry name" value="Peptidase_M28"/>
    <property type="match status" value="1"/>
</dbReference>
<dbReference type="Proteomes" id="UP000039046">
    <property type="component" value="Unassembled WGS sequence"/>
</dbReference>
<dbReference type="STRING" id="1531966.A0A0A1SVQ0"/>
<name>A0A0A1SVQ0_9HYPO</name>
<evidence type="ECO:0000256" key="14">
    <source>
        <dbReference type="RuleBase" id="RU361240"/>
    </source>
</evidence>
<evidence type="ECO:0000256" key="3">
    <source>
        <dbReference type="ARBA" id="ARBA00022438"/>
    </source>
</evidence>
<evidence type="ECO:0000256" key="5">
    <source>
        <dbReference type="ARBA" id="ARBA00022723"/>
    </source>
</evidence>
<evidence type="ECO:0000256" key="4">
    <source>
        <dbReference type="ARBA" id="ARBA00022670"/>
    </source>
</evidence>
<evidence type="ECO:0000259" key="15">
    <source>
        <dbReference type="Pfam" id="PF04389"/>
    </source>
</evidence>
<organism evidence="16 17">
    <name type="scientific">[Torrubiella] hemipterigena</name>
    <dbReference type="NCBI Taxonomy" id="1531966"/>
    <lineage>
        <taxon>Eukaryota</taxon>
        <taxon>Fungi</taxon>
        <taxon>Dikarya</taxon>
        <taxon>Ascomycota</taxon>
        <taxon>Pezizomycotina</taxon>
        <taxon>Sordariomycetes</taxon>
        <taxon>Hypocreomycetidae</taxon>
        <taxon>Hypocreales</taxon>
        <taxon>Clavicipitaceae</taxon>
        <taxon>Clavicipitaceae incertae sedis</taxon>
        <taxon>'Torrubiella' clade</taxon>
    </lineage>
</organism>
<dbReference type="OrthoDB" id="2214at2759"/>
<comment type="function">
    <text evidence="12">Extracellular aminopeptidase that allows assimilation of proteinaceous substrates.</text>
</comment>
<dbReference type="SUPFAM" id="SSF53187">
    <property type="entry name" value="Zn-dependent exopeptidases"/>
    <property type="match status" value="1"/>
</dbReference>
<keyword evidence="8 14" id="KW-0862">Zinc</keyword>
<dbReference type="GO" id="GO:0006508">
    <property type="term" value="P:proteolysis"/>
    <property type="evidence" value="ECO:0007669"/>
    <property type="project" value="UniProtKB-KW"/>
</dbReference>
<evidence type="ECO:0000256" key="1">
    <source>
        <dbReference type="ARBA" id="ARBA00001947"/>
    </source>
</evidence>
<dbReference type="PANTHER" id="PTHR12147:SF56">
    <property type="entry name" value="AMINOPEPTIDASE YDR415C-RELATED"/>
    <property type="match status" value="1"/>
</dbReference>
<evidence type="ECO:0000256" key="13">
    <source>
        <dbReference type="ARBA" id="ARBA00043962"/>
    </source>
</evidence>
<proteinExistence type="inferred from homology"/>
<gene>
    <name evidence="16" type="ORF">VHEMI02431</name>
</gene>
<keyword evidence="10" id="KW-1015">Disulfide bond</keyword>
<comment type="subunit">
    <text evidence="2">Monomer.</text>
</comment>
<dbReference type="GO" id="GO:0008235">
    <property type="term" value="F:metalloexopeptidase activity"/>
    <property type="evidence" value="ECO:0007669"/>
    <property type="project" value="InterPro"/>
</dbReference>
<evidence type="ECO:0000256" key="11">
    <source>
        <dbReference type="ARBA" id="ARBA00023180"/>
    </source>
</evidence>
<accession>A0A0A1SVQ0</accession>
<dbReference type="EC" id="3.4.-.-" evidence="14"/>
<dbReference type="PANTHER" id="PTHR12147">
    <property type="entry name" value="METALLOPEPTIDASE M28 FAMILY MEMBER"/>
    <property type="match status" value="1"/>
</dbReference>
<dbReference type="EMBL" id="CDHN01000001">
    <property type="protein sequence ID" value="CEJ82361.1"/>
    <property type="molecule type" value="Genomic_DNA"/>
</dbReference>
<dbReference type="GO" id="GO:0004177">
    <property type="term" value="F:aminopeptidase activity"/>
    <property type="evidence" value="ECO:0007669"/>
    <property type="project" value="UniProtKB-KW"/>
</dbReference>
<keyword evidence="6" id="KW-0732">Signal</keyword>
<dbReference type="GO" id="GO:0046872">
    <property type="term" value="F:metal ion binding"/>
    <property type="evidence" value="ECO:0007669"/>
    <property type="project" value="UniProtKB-KW"/>
</dbReference>